<dbReference type="PANTHER" id="PTHR47331:SF5">
    <property type="entry name" value="RIBONUCLEASE H"/>
    <property type="match status" value="1"/>
</dbReference>
<dbReference type="GO" id="GO:0003676">
    <property type="term" value="F:nucleic acid binding"/>
    <property type="evidence" value="ECO:0007669"/>
    <property type="project" value="InterPro"/>
</dbReference>
<dbReference type="InterPro" id="IPR001878">
    <property type="entry name" value="Znf_CCHC"/>
</dbReference>
<keyword evidence="1" id="KW-0863">Zinc-finger</keyword>
<dbReference type="Pfam" id="PF05380">
    <property type="entry name" value="Peptidase_A17"/>
    <property type="match status" value="1"/>
</dbReference>
<organism evidence="3">
    <name type="scientific">Amphimedon queenslandica</name>
    <name type="common">Sponge</name>
    <dbReference type="NCBI Taxonomy" id="400682"/>
    <lineage>
        <taxon>Eukaryota</taxon>
        <taxon>Metazoa</taxon>
        <taxon>Porifera</taxon>
        <taxon>Demospongiae</taxon>
        <taxon>Heteroscleromorpha</taxon>
        <taxon>Haplosclerida</taxon>
        <taxon>Niphatidae</taxon>
        <taxon>Amphimedon</taxon>
    </lineage>
</organism>
<dbReference type="InterPro" id="IPR036875">
    <property type="entry name" value="Znf_CCHC_sf"/>
</dbReference>
<proteinExistence type="predicted"/>
<dbReference type="InterPro" id="IPR043502">
    <property type="entry name" value="DNA/RNA_pol_sf"/>
</dbReference>
<dbReference type="InParanoid" id="A0A1X7UF71"/>
<accession>A0A1X7UF71</accession>
<dbReference type="SUPFAM" id="SSF57756">
    <property type="entry name" value="Retrovirus zinc finger-like domains"/>
    <property type="match status" value="1"/>
</dbReference>
<dbReference type="InterPro" id="IPR008042">
    <property type="entry name" value="Retrotrans_Pao"/>
</dbReference>
<dbReference type="PANTHER" id="PTHR47331">
    <property type="entry name" value="PHD-TYPE DOMAIN-CONTAINING PROTEIN"/>
    <property type="match status" value="1"/>
</dbReference>
<dbReference type="AlphaFoldDB" id="A0A1X7UF71"/>
<dbReference type="PROSITE" id="PS50158">
    <property type="entry name" value="ZF_CCHC"/>
    <property type="match status" value="1"/>
</dbReference>
<protein>
    <recommendedName>
        <fullName evidence="2">CCHC-type domain-containing protein</fullName>
    </recommendedName>
</protein>
<evidence type="ECO:0000313" key="3">
    <source>
        <dbReference type="EnsemblMetazoa" id="Aqu2.1.26290_001"/>
    </source>
</evidence>
<keyword evidence="1" id="KW-0862">Zinc</keyword>
<dbReference type="OrthoDB" id="5986850at2759"/>
<evidence type="ECO:0000259" key="2">
    <source>
        <dbReference type="PROSITE" id="PS50158"/>
    </source>
</evidence>
<evidence type="ECO:0000256" key="1">
    <source>
        <dbReference type="PROSITE-ProRule" id="PRU00047"/>
    </source>
</evidence>
<dbReference type="SUPFAM" id="SSF56672">
    <property type="entry name" value="DNA/RNA polymerases"/>
    <property type="match status" value="1"/>
</dbReference>
<reference evidence="3" key="1">
    <citation type="submission" date="2017-05" db="UniProtKB">
        <authorList>
            <consortium name="EnsemblMetazoa"/>
        </authorList>
    </citation>
    <scope>IDENTIFICATION</scope>
</reference>
<sequence length="523" mass="59828">MSELSVELKRQNVHMMRVVVMIIIGKPRPRNTDMPARNAHMYHQPHQHCFIQLGAVFIGAHNANECSKVTKVEERKQLLRDAGRCFVCTKQGHLSRGCRSSSRCRYCNGQNHRSVCFKNGGSEKKDVEKKDAKHDASLLKPTAKTTKFLTNANKLILLQTARATVCNPESPHHSVLTFIFDSGSQRSFITRKVRERLALTAYLNQYELLHNIELVDYKSGKELIEFDVLIGQDHYWDIITEEVIKGSTGLTAVHSCFGWILSGQVAAESHSLMMHTLTTGAEDRSRLEKQLRGLWELEALGVVEPETSLYDQFKRMTFSLMDKRTTKLRIIYDALRRVMVCHLMSVYMLGQSSTKKYLRFYVNKYDRDVLRFLWFTDPYQESVQIKVLHFKRVTFGVTMSLFLLNATMQYHIESYKKERPNVVERLLQSVYVDDVVCETASAESSIEMFEKFPAMLATGGFNLKRFVTSGQNDAGGSKSITERANIQNPTKNHIVSVTSAIYDPIGILSPVTIHFKMLLQQLH</sequence>
<dbReference type="EnsemblMetazoa" id="Aqu2.1.26290_001">
    <property type="protein sequence ID" value="Aqu2.1.26290_001"/>
    <property type="gene ID" value="Aqu2.1.26290"/>
</dbReference>
<name>A0A1X7UF71_AMPQE</name>
<feature type="domain" description="CCHC-type" evidence="2">
    <location>
        <begin position="84"/>
        <end position="100"/>
    </location>
</feature>
<dbReference type="GO" id="GO:0008270">
    <property type="term" value="F:zinc ion binding"/>
    <property type="evidence" value="ECO:0007669"/>
    <property type="project" value="UniProtKB-KW"/>
</dbReference>
<keyword evidence="1" id="KW-0479">Metal-binding</keyword>